<accession>A0A841AM02</accession>
<name>A0A841AM02_9MICO</name>
<dbReference type="Proteomes" id="UP000536685">
    <property type="component" value="Unassembled WGS sequence"/>
</dbReference>
<dbReference type="RefSeq" id="WP_184234376.1">
    <property type="nucleotide sequence ID" value="NZ_JACHMJ010000001.1"/>
</dbReference>
<protein>
    <submittedName>
        <fullName evidence="1">Putative ribosomally synthesized peptide with SipW-like signal peptide</fullName>
    </submittedName>
</protein>
<proteinExistence type="predicted"/>
<organism evidence="1 2">
    <name type="scientific">Conyzicola lurida</name>
    <dbReference type="NCBI Taxonomy" id="1172621"/>
    <lineage>
        <taxon>Bacteria</taxon>
        <taxon>Bacillati</taxon>
        <taxon>Actinomycetota</taxon>
        <taxon>Actinomycetes</taxon>
        <taxon>Micrococcales</taxon>
        <taxon>Microbacteriaceae</taxon>
        <taxon>Conyzicola</taxon>
    </lineage>
</organism>
<evidence type="ECO:0000313" key="1">
    <source>
        <dbReference type="EMBL" id="MBB5842761.1"/>
    </source>
</evidence>
<gene>
    <name evidence="1" type="ORF">HD599_001084</name>
</gene>
<reference evidence="1 2" key="1">
    <citation type="submission" date="2020-08" db="EMBL/GenBank/DDBJ databases">
        <title>Sequencing the genomes of 1000 actinobacteria strains.</title>
        <authorList>
            <person name="Klenk H.-P."/>
        </authorList>
    </citation>
    <scope>NUCLEOTIDE SEQUENCE [LARGE SCALE GENOMIC DNA]</scope>
    <source>
        <strain evidence="1 2">DSM 105784</strain>
    </source>
</reference>
<keyword evidence="2" id="KW-1185">Reference proteome</keyword>
<dbReference type="NCBIfam" id="TIGR04088">
    <property type="entry name" value="cognate_SipW"/>
    <property type="match status" value="1"/>
</dbReference>
<dbReference type="InterPro" id="IPR023833">
    <property type="entry name" value="Signal_pept_SipW-depend-type"/>
</dbReference>
<comment type="caution">
    <text evidence="1">The sequence shown here is derived from an EMBL/GenBank/DDBJ whole genome shotgun (WGS) entry which is preliminary data.</text>
</comment>
<dbReference type="AlphaFoldDB" id="A0A841AM02"/>
<dbReference type="EMBL" id="JACHMJ010000001">
    <property type="protein sequence ID" value="MBB5842761.1"/>
    <property type="molecule type" value="Genomic_DNA"/>
</dbReference>
<sequence length="213" mass="22012">MAGDATRRRRRLPFLRLRALLSGGLVLGLGAVMTLASWNDSEYATTTLSTSVFNTESSVNGAAYADNAVSPGPSVTFSGAVFAPGDVQYWNILTRTKAKSIPGTLSVPAPVLGGANTATLSPYFVYRVVNTTATCNAAAFTTSPVWVVGNGTTKRALTAGQEAGVTISLPAATPTLPSAATGLCFEMTLLDTAPIGVQNQVSTATWRFVATSS</sequence>
<evidence type="ECO:0000313" key="2">
    <source>
        <dbReference type="Proteomes" id="UP000536685"/>
    </source>
</evidence>